<dbReference type="RefSeq" id="WP_057978559.1">
    <property type="nucleotide sequence ID" value="NZ_JACMYG010000081.1"/>
</dbReference>
<comment type="caution">
    <text evidence="3">The sequence shown here is derived from an EMBL/GenBank/DDBJ whole genome shotgun (WGS) entry which is preliminary data.</text>
</comment>
<feature type="signal peptide" evidence="1">
    <location>
        <begin position="1"/>
        <end position="27"/>
    </location>
</feature>
<dbReference type="Proteomes" id="UP000526003">
    <property type="component" value="Unassembled WGS sequence"/>
</dbReference>
<dbReference type="CDD" id="cd14797">
    <property type="entry name" value="DUF302"/>
    <property type="match status" value="1"/>
</dbReference>
<dbReference type="PANTHER" id="PTHR38342:SF2">
    <property type="entry name" value="INNER MEMBRANE OR EXPORTED"/>
    <property type="match status" value="1"/>
</dbReference>
<dbReference type="AlphaFoldDB" id="A0A7X1GJI8"/>
<accession>A0A7X1GJI8</accession>
<sequence>MKRTSFRSGLILVAAISSLTLSGLSSAADADRVDKVSNKDFAATAKTIETTLKSSGFMIFSTIDHQKVGANLKGAKTIEFGMPDMIKGLLQMDPEAGLGMPGRMYVWERSDGKTVVSYRKPSSDFSKRGDAKLTAMGNKMNGTWDMIAEEATKK</sequence>
<reference evidence="3 4" key="1">
    <citation type="submission" date="2020-08" db="EMBL/GenBank/DDBJ databases">
        <title>Pseudomonas sp. nov.</title>
        <authorList>
            <person name="Gieschler S."/>
            <person name="Fiedler G."/>
            <person name="Brinks E."/>
            <person name="Boehnlein C."/>
            <person name="Franz C.M.A.P."/>
            <person name="Kabisch J."/>
        </authorList>
    </citation>
    <scope>NUCLEOTIDE SEQUENCE [LARGE SCALE GENOMIC DNA]</scope>
    <source>
        <strain evidence="3 4">MBT-1</strain>
    </source>
</reference>
<organism evidence="3 4">
    <name type="scientific">Pseudomonas kielensis</name>
    <dbReference type="NCBI Taxonomy" id="2762577"/>
    <lineage>
        <taxon>Bacteria</taxon>
        <taxon>Pseudomonadati</taxon>
        <taxon>Pseudomonadota</taxon>
        <taxon>Gammaproteobacteria</taxon>
        <taxon>Pseudomonadales</taxon>
        <taxon>Pseudomonadaceae</taxon>
        <taxon>Pseudomonas</taxon>
    </lineage>
</organism>
<dbReference type="Pfam" id="PF03625">
    <property type="entry name" value="DUF302"/>
    <property type="match status" value="1"/>
</dbReference>
<evidence type="ECO:0000256" key="1">
    <source>
        <dbReference type="SAM" id="SignalP"/>
    </source>
</evidence>
<dbReference type="InterPro" id="IPR005180">
    <property type="entry name" value="DUF302"/>
</dbReference>
<dbReference type="InterPro" id="IPR035923">
    <property type="entry name" value="TT1751-like_sf"/>
</dbReference>
<keyword evidence="1" id="KW-0732">Signal</keyword>
<dbReference type="EMBL" id="JACMYG010000081">
    <property type="protein sequence ID" value="MBC2693631.1"/>
    <property type="molecule type" value="Genomic_DNA"/>
</dbReference>
<evidence type="ECO:0000259" key="2">
    <source>
        <dbReference type="Pfam" id="PF03625"/>
    </source>
</evidence>
<keyword evidence="4" id="KW-1185">Reference proteome</keyword>
<feature type="domain" description="DUF302" evidence="2">
    <location>
        <begin position="66"/>
        <end position="121"/>
    </location>
</feature>
<name>A0A7X1GJI8_9PSED</name>
<feature type="chain" id="PRO_5031048309" evidence="1">
    <location>
        <begin position="28"/>
        <end position="154"/>
    </location>
</feature>
<evidence type="ECO:0000313" key="4">
    <source>
        <dbReference type="Proteomes" id="UP000526003"/>
    </source>
</evidence>
<dbReference type="PANTHER" id="PTHR38342">
    <property type="entry name" value="SLR5037 PROTEIN"/>
    <property type="match status" value="1"/>
</dbReference>
<evidence type="ECO:0000313" key="3">
    <source>
        <dbReference type="EMBL" id="MBC2693631.1"/>
    </source>
</evidence>
<dbReference type="Gene3D" id="3.30.310.70">
    <property type="entry name" value="TT1751-like domain"/>
    <property type="match status" value="1"/>
</dbReference>
<proteinExistence type="predicted"/>
<protein>
    <submittedName>
        <fullName evidence="3">DUF302 domain-containing protein</fullName>
    </submittedName>
</protein>
<gene>
    <name evidence="3" type="ORF">H7995_28070</name>
</gene>
<dbReference type="SUPFAM" id="SSF103247">
    <property type="entry name" value="TT1751-like"/>
    <property type="match status" value="1"/>
</dbReference>